<evidence type="ECO:0000256" key="8">
    <source>
        <dbReference type="ARBA" id="ARBA00023242"/>
    </source>
</evidence>
<comment type="similarity">
    <text evidence="2">Belongs to the HD-ZIP homeobox family. Class IV subfamily.</text>
</comment>
<dbReference type="InterPro" id="IPR042160">
    <property type="entry name" value="HD-Zip_IV"/>
</dbReference>
<dbReference type="InterPro" id="IPR009057">
    <property type="entry name" value="Homeodomain-like_sf"/>
</dbReference>
<protein>
    <recommendedName>
        <fullName evidence="17">Homeobox domain-containing protein</fullName>
    </recommendedName>
</protein>
<feature type="compositionally biased region" description="Low complexity" evidence="12">
    <location>
        <begin position="365"/>
        <end position="379"/>
    </location>
</feature>
<dbReference type="PROSITE" id="PS00027">
    <property type="entry name" value="HOMEOBOX_1"/>
    <property type="match status" value="1"/>
</dbReference>
<dbReference type="InterPro" id="IPR023393">
    <property type="entry name" value="START-like_dom_sf"/>
</dbReference>
<sequence>MEIEAVEAGRRHHGEEASGAAPFGRSSSLLATAGCAEGFDGALMELKDLRSQLHQAADCCEKAFLDTEKKKLILESTKGYICDAIVAVIDHLGNVSSKLEHQLQEKIEITQTEKKLNFLKQLREEPKRKMVLTPGRERSVATANFESPTDATNSFSFRAEAGAFGRNEPAAAGGYDVEGGNEVQPASEAVEISSENAGPGCSQSQSGGGSGEDGDHNDGEGGDKQKRRKKYHRHTAEQIRTMEALFKESPHPDEMQRQQLSNQLGLSARQVKFWFQNRRTQIKAIQERHENSLLKSELEKLQEEHRAMRELVKKPSRCPNCGIAASTAATSSDAAAAATREQRLRLENAELKAEIGKIRGTPGKAVASSASPPCSAGAVETNSRRSPLLHGHDGGFLCRQEDKPRILELAGRALDEMVAMCSSGEPLWVRGVETGRDILNYDEYVRLFRFEDGGSGDRMDGWSVEASRECGVVYLDATQLVRAFMDVNQWKELFPSMISKAATLDVINKGEDDGRDGIVQLMYAELQMLTPMVPTREFYFARYCKKLAAERWAIVDVSFNKSETDIDATSPVMCWKNPSGCVIEEQTNGHCKLTWVEHTRCRRCTVPPVYRAVTASGVAFGARPWVAALQLHCERMVFAVATNVPTRDSNGVSTLAGRRSVLRLAHRMTSSLCRSIGGSPDLAWRRGPKRGGGGDGIWLASRVNAGDDPGEPQGLIAYAALSTWLPVNPTALLDLLRDESRRPEAARPDEEGEESGAKWILQDICTNPCESTIAYAAIDAAALQPVIAGHDSSGVPFLPCGFISVMPDGLESKPVVITASGRGGVAAGAGSLVTVAFQVMASSSTAAVLSPDSVEAVTGMVSSTLRNVRKALRCDDL</sequence>
<evidence type="ECO:0000313" key="15">
    <source>
        <dbReference type="EnsemblPlants" id="LPERR01G27250.1"/>
    </source>
</evidence>
<dbReference type="PROSITE" id="PS50848">
    <property type="entry name" value="START"/>
    <property type="match status" value="1"/>
</dbReference>
<dbReference type="CDD" id="cd08875">
    <property type="entry name" value="START_ArGLABRA2_like"/>
    <property type="match status" value="1"/>
</dbReference>
<evidence type="ECO:0000256" key="5">
    <source>
        <dbReference type="ARBA" id="ARBA00023125"/>
    </source>
</evidence>
<feature type="region of interest" description="Disordered" evidence="12">
    <location>
        <begin position="129"/>
        <end position="152"/>
    </location>
</feature>
<evidence type="ECO:0000256" key="9">
    <source>
        <dbReference type="PROSITE-ProRule" id="PRU00108"/>
    </source>
</evidence>
<feature type="region of interest" description="Disordered" evidence="12">
    <location>
        <begin position="170"/>
        <end position="236"/>
    </location>
</feature>
<dbReference type="Gramene" id="LPERR01G27250.1">
    <property type="protein sequence ID" value="LPERR01G27250.1"/>
    <property type="gene ID" value="LPERR01G27250"/>
</dbReference>
<reference evidence="15" key="3">
    <citation type="submission" date="2015-04" db="UniProtKB">
        <authorList>
            <consortium name="EnsemblPlants"/>
        </authorList>
    </citation>
    <scope>IDENTIFICATION</scope>
</reference>
<feature type="coiled-coil region" evidence="11">
    <location>
        <begin position="284"/>
        <end position="354"/>
    </location>
</feature>
<comment type="subcellular location">
    <subcellularLocation>
        <location evidence="1 9 10">Nucleus</location>
    </subcellularLocation>
</comment>
<dbReference type="Gene3D" id="1.10.10.60">
    <property type="entry name" value="Homeodomain-like"/>
    <property type="match status" value="1"/>
</dbReference>
<evidence type="ECO:0000256" key="11">
    <source>
        <dbReference type="SAM" id="Coils"/>
    </source>
</evidence>
<feature type="domain" description="Homeobox" evidence="13">
    <location>
        <begin position="225"/>
        <end position="285"/>
    </location>
</feature>
<proteinExistence type="inferred from homology"/>
<feature type="compositionally biased region" description="Polar residues" evidence="12">
    <location>
        <begin position="141"/>
        <end position="152"/>
    </location>
</feature>
<evidence type="ECO:0000256" key="12">
    <source>
        <dbReference type="SAM" id="MobiDB-lite"/>
    </source>
</evidence>
<evidence type="ECO:0000256" key="7">
    <source>
        <dbReference type="ARBA" id="ARBA00023163"/>
    </source>
</evidence>
<evidence type="ECO:0000259" key="14">
    <source>
        <dbReference type="PROSITE" id="PS50848"/>
    </source>
</evidence>
<accession>A0A0D9V5Y2</accession>
<dbReference type="eggNOG" id="KOG2546">
    <property type="taxonomic scope" value="Eukaryota"/>
</dbReference>
<dbReference type="PANTHER" id="PTHR45654">
    <property type="entry name" value="HOMEOBOX-LEUCINE ZIPPER PROTEIN MERISTEM L1"/>
    <property type="match status" value="1"/>
</dbReference>
<dbReference type="Pfam" id="PF01852">
    <property type="entry name" value="START"/>
    <property type="match status" value="1"/>
</dbReference>
<evidence type="ECO:0008006" key="17">
    <source>
        <dbReference type="Google" id="ProtNLM"/>
    </source>
</evidence>
<dbReference type="Proteomes" id="UP000032180">
    <property type="component" value="Chromosome 1"/>
</dbReference>
<keyword evidence="4 11" id="KW-0175">Coiled coil</keyword>
<dbReference type="HOGENOM" id="CLU_015002_2_0_1"/>
<dbReference type="GO" id="GO:0003677">
    <property type="term" value="F:DNA binding"/>
    <property type="evidence" value="ECO:0007669"/>
    <property type="project" value="UniProtKB-UniRule"/>
</dbReference>
<dbReference type="Gene3D" id="3.30.530.20">
    <property type="match status" value="1"/>
</dbReference>
<dbReference type="CDD" id="cd00086">
    <property type="entry name" value="homeodomain"/>
    <property type="match status" value="1"/>
</dbReference>
<organism evidence="15 16">
    <name type="scientific">Leersia perrieri</name>
    <dbReference type="NCBI Taxonomy" id="77586"/>
    <lineage>
        <taxon>Eukaryota</taxon>
        <taxon>Viridiplantae</taxon>
        <taxon>Streptophyta</taxon>
        <taxon>Embryophyta</taxon>
        <taxon>Tracheophyta</taxon>
        <taxon>Spermatophyta</taxon>
        <taxon>Magnoliopsida</taxon>
        <taxon>Liliopsida</taxon>
        <taxon>Poales</taxon>
        <taxon>Poaceae</taxon>
        <taxon>BOP clade</taxon>
        <taxon>Oryzoideae</taxon>
        <taxon>Oryzeae</taxon>
        <taxon>Oryzinae</taxon>
        <taxon>Leersia</taxon>
    </lineage>
</organism>
<keyword evidence="8 9" id="KW-0539">Nucleus</keyword>
<dbReference type="SUPFAM" id="SSF55961">
    <property type="entry name" value="Bet v1-like"/>
    <property type="match status" value="1"/>
</dbReference>
<dbReference type="GO" id="GO:0008289">
    <property type="term" value="F:lipid binding"/>
    <property type="evidence" value="ECO:0007669"/>
    <property type="project" value="InterPro"/>
</dbReference>
<evidence type="ECO:0000313" key="16">
    <source>
        <dbReference type="Proteomes" id="UP000032180"/>
    </source>
</evidence>
<dbReference type="Pfam" id="PF25797">
    <property type="entry name" value="PDF2_C"/>
    <property type="match status" value="2"/>
</dbReference>
<keyword evidence="16" id="KW-1185">Reference proteome</keyword>
<evidence type="ECO:0000256" key="4">
    <source>
        <dbReference type="ARBA" id="ARBA00023054"/>
    </source>
</evidence>
<keyword evidence="6 9" id="KW-0371">Homeobox</keyword>
<dbReference type="STRING" id="77586.A0A0D9V5Y2"/>
<dbReference type="Pfam" id="PF00046">
    <property type="entry name" value="Homeodomain"/>
    <property type="match status" value="1"/>
</dbReference>
<dbReference type="InterPro" id="IPR001356">
    <property type="entry name" value="HD"/>
</dbReference>
<dbReference type="SMART" id="SM00389">
    <property type="entry name" value="HOX"/>
    <property type="match status" value="1"/>
</dbReference>
<name>A0A0D9V5Y2_9ORYZ</name>
<dbReference type="AlphaFoldDB" id="A0A0D9V5Y2"/>
<dbReference type="Gene3D" id="6.10.140.1620">
    <property type="match status" value="1"/>
</dbReference>
<feature type="DNA-binding region" description="Homeobox" evidence="9">
    <location>
        <begin position="227"/>
        <end position="286"/>
    </location>
</feature>
<evidence type="ECO:0000256" key="10">
    <source>
        <dbReference type="RuleBase" id="RU000682"/>
    </source>
</evidence>
<dbReference type="EnsemblPlants" id="LPERR01G27250.1">
    <property type="protein sequence ID" value="LPERR01G27250.1"/>
    <property type="gene ID" value="LPERR01G27250"/>
</dbReference>
<keyword evidence="5 9" id="KW-0238">DNA-binding</keyword>
<dbReference type="FunFam" id="1.10.10.60:FF:000229">
    <property type="entry name" value="Homeobox-leucine zipper protein HDG1"/>
    <property type="match status" value="1"/>
</dbReference>
<dbReference type="SUPFAM" id="SSF46689">
    <property type="entry name" value="Homeodomain-like"/>
    <property type="match status" value="1"/>
</dbReference>
<dbReference type="GO" id="GO:0005634">
    <property type="term" value="C:nucleus"/>
    <property type="evidence" value="ECO:0007669"/>
    <property type="project" value="UniProtKB-SubCell"/>
</dbReference>
<keyword evidence="3" id="KW-0805">Transcription regulation</keyword>
<dbReference type="InterPro" id="IPR057993">
    <property type="entry name" value="HD-Zip_IV_C"/>
</dbReference>
<evidence type="ECO:0000259" key="13">
    <source>
        <dbReference type="PROSITE" id="PS50071"/>
    </source>
</evidence>
<feature type="domain" description="START" evidence="14">
    <location>
        <begin position="399"/>
        <end position="638"/>
    </location>
</feature>
<dbReference type="GO" id="GO:0000981">
    <property type="term" value="F:DNA-binding transcription factor activity, RNA polymerase II-specific"/>
    <property type="evidence" value="ECO:0007669"/>
    <property type="project" value="InterPro"/>
</dbReference>
<evidence type="ECO:0000256" key="3">
    <source>
        <dbReference type="ARBA" id="ARBA00023015"/>
    </source>
</evidence>
<dbReference type="SMART" id="SM00234">
    <property type="entry name" value="START"/>
    <property type="match status" value="1"/>
</dbReference>
<dbReference type="PANTHER" id="PTHR45654:SF24">
    <property type="entry name" value="HOMEOBOX-LEUCINE ZIPPER PROTEIN GLABRA 2"/>
    <property type="match status" value="1"/>
</dbReference>
<feature type="region of interest" description="Disordered" evidence="12">
    <location>
        <begin position="1"/>
        <end position="21"/>
    </location>
</feature>
<reference evidence="16" key="2">
    <citation type="submission" date="2013-12" db="EMBL/GenBank/DDBJ databases">
        <authorList>
            <person name="Yu Y."/>
            <person name="Lee S."/>
            <person name="de Baynast K."/>
            <person name="Wissotski M."/>
            <person name="Liu L."/>
            <person name="Talag J."/>
            <person name="Goicoechea J."/>
            <person name="Angelova A."/>
            <person name="Jetty R."/>
            <person name="Kudrna D."/>
            <person name="Golser W."/>
            <person name="Rivera L."/>
            <person name="Zhang J."/>
            <person name="Wing R."/>
        </authorList>
    </citation>
    <scope>NUCLEOTIDE SEQUENCE</scope>
</reference>
<evidence type="ECO:0000256" key="1">
    <source>
        <dbReference type="ARBA" id="ARBA00004123"/>
    </source>
</evidence>
<dbReference type="InterPro" id="IPR017970">
    <property type="entry name" value="Homeobox_CS"/>
</dbReference>
<evidence type="ECO:0000256" key="2">
    <source>
        <dbReference type="ARBA" id="ARBA00006789"/>
    </source>
</evidence>
<feature type="compositionally biased region" description="Basic and acidic residues" evidence="12">
    <location>
        <begin position="7"/>
        <end position="16"/>
    </location>
</feature>
<feature type="compositionally biased region" description="Basic and acidic residues" evidence="12">
    <location>
        <begin position="213"/>
        <end position="224"/>
    </location>
</feature>
<dbReference type="PROSITE" id="PS50071">
    <property type="entry name" value="HOMEOBOX_2"/>
    <property type="match status" value="1"/>
</dbReference>
<evidence type="ECO:0000256" key="6">
    <source>
        <dbReference type="ARBA" id="ARBA00023155"/>
    </source>
</evidence>
<keyword evidence="7" id="KW-0804">Transcription</keyword>
<feature type="region of interest" description="Disordered" evidence="12">
    <location>
        <begin position="362"/>
        <end position="385"/>
    </location>
</feature>
<reference evidence="15 16" key="1">
    <citation type="submission" date="2012-08" db="EMBL/GenBank/DDBJ databases">
        <title>Oryza genome evolution.</title>
        <authorList>
            <person name="Wing R.A."/>
        </authorList>
    </citation>
    <scope>NUCLEOTIDE SEQUENCE</scope>
</reference>
<dbReference type="InterPro" id="IPR002913">
    <property type="entry name" value="START_lipid-bd_dom"/>
</dbReference>